<evidence type="ECO:0000259" key="9">
    <source>
        <dbReference type="Pfam" id="PF02492"/>
    </source>
</evidence>
<dbReference type="HOGENOM" id="CLU_056148_0_1_2"/>
<feature type="domain" description="CobW/HypB/UreG nucleotide-binding" evidence="9">
    <location>
        <begin position="39"/>
        <end position="194"/>
    </location>
</feature>
<keyword evidence="3" id="KW-0479">Metal-binding</keyword>
<keyword evidence="5" id="KW-0378">Hydrolase</keyword>
<accession>D3E4T8</accession>
<evidence type="ECO:0000313" key="11">
    <source>
        <dbReference type="Proteomes" id="UP000008680"/>
    </source>
</evidence>
<evidence type="ECO:0000256" key="2">
    <source>
        <dbReference type="ARBA" id="ARBA00022596"/>
    </source>
</evidence>
<dbReference type="PANTHER" id="PTHR30134">
    <property type="entry name" value="HYDROGENASE PROTEIN ASSEMBLY PROTEIN, NICKEL CHAPERONE"/>
    <property type="match status" value="1"/>
</dbReference>
<dbReference type="GO" id="GO:0051604">
    <property type="term" value="P:protein maturation"/>
    <property type="evidence" value="ECO:0007669"/>
    <property type="project" value="InterPro"/>
</dbReference>
<evidence type="ECO:0000256" key="6">
    <source>
        <dbReference type="ARBA" id="ARBA00022833"/>
    </source>
</evidence>
<gene>
    <name evidence="10" type="primary">hypB</name>
    <name evidence="10" type="ordered locus">mru_1632</name>
</gene>
<reference evidence="10 11" key="1">
    <citation type="journal article" date="2010" name="PLoS ONE">
        <title>The genome sequence of the rumen methanogen Methanobrevibacter ruminantium reveals new possibilities for controlling ruminant methane emissions.</title>
        <authorList>
            <person name="Leahy S.C."/>
            <person name="Kelly W.J."/>
            <person name="Altermann E."/>
            <person name="Ronimus R.S."/>
            <person name="Yeoman C.J."/>
            <person name="Pacheco D.M."/>
            <person name="Li D."/>
            <person name="Kong Z."/>
            <person name="McTavish S."/>
            <person name="Sang C."/>
            <person name="Lambie S.C."/>
            <person name="Janssen P.H."/>
            <person name="Dey D."/>
            <person name="Attwood G.T."/>
        </authorList>
    </citation>
    <scope>NUCLEOTIDE SEQUENCE [LARGE SCALE GENOMIC DNA]</scope>
    <source>
        <strain evidence="11">ATCC 35063 / DSM 1093 / JCM 13430 / OCM 146 / M1</strain>
    </source>
</reference>
<organism evidence="10 11">
    <name type="scientific">Methanobrevibacter ruminantium (strain ATCC 35063 / DSM 1093 / JCM 13430 / OCM 146 / M1)</name>
    <name type="common">Methanobacterium ruminantium</name>
    <dbReference type="NCBI Taxonomy" id="634498"/>
    <lineage>
        <taxon>Archaea</taxon>
        <taxon>Methanobacteriati</taxon>
        <taxon>Methanobacteriota</taxon>
        <taxon>Methanomada group</taxon>
        <taxon>Methanobacteria</taxon>
        <taxon>Methanobacteriales</taxon>
        <taxon>Methanobacteriaceae</taxon>
        <taxon>Methanobrevibacter</taxon>
    </lineage>
</organism>
<dbReference type="InterPro" id="IPR027417">
    <property type="entry name" value="P-loop_NTPase"/>
</dbReference>
<dbReference type="GO" id="GO:0003924">
    <property type="term" value="F:GTPase activity"/>
    <property type="evidence" value="ECO:0007669"/>
    <property type="project" value="InterPro"/>
</dbReference>
<dbReference type="Proteomes" id="UP000008680">
    <property type="component" value="Chromosome"/>
</dbReference>
<evidence type="ECO:0000256" key="7">
    <source>
        <dbReference type="ARBA" id="ARBA00023134"/>
    </source>
</evidence>
<dbReference type="GO" id="GO:0016151">
    <property type="term" value="F:nickel cation binding"/>
    <property type="evidence" value="ECO:0007669"/>
    <property type="project" value="InterPro"/>
</dbReference>
<dbReference type="GO" id="GO:0005525">
    <property type="term" value="F:GTP binding"/>
    <property type="evidence" value="ECO:0007669"/>
    <property type="project" value="UniProtKB-KW"/>
</dbReference>
<evidence type="ECO:0000256" key="4">
    <source>
        <dbReference type="ARBA" id="ARBA00022741"/>
    </source>
</evidence>
<dbReference type="GO" id="GO:0008270">
    <property type="term" value="F:zinc ion binding"/>
    <property type="evidence" value="ECO:0007669"/>
    <property type="project" value="TreeGrafter"/>
</dbReference>
<dbReference type="PANTHER" id="PTHR30134:SF2">
    <property type="entry name" value="HYDROGENASE MATURATION FACTOR HYPB"/>
    <property type="match status" value="1"/>
</dbReference>
<evidence type="ECO:0000256" key="1">
    <source>
        <dbReference type="ARBA" id="ARBA00006211"/>
    </source>
</evidence>
<dbReference type="SUPFAM" id="SSF52540">
    <property type="entry name" value="P-loop containing nucleoside triphosphate hydrolases"/>
    <property type="match status" value="1"/>
</dbReference>
<evidence type="ECO:0000256" key="3">
    <source>
        <dbReference type="ARBA" id="ARBA00022723"/>
    </source>
</evidence>
<evidence type="ECO:0000256" key="5">
    <source>
        <dbReference type="ARBA" id="ARBA00022801"/>
    </source>
</evidence>
<keyword evidence="7" id="KW-0342">GTP-binding</keyword>
<dbReference type="OrthoDB" id="812at2157"/>
<keyword evidence="4" id="KW-0547">Nucleotide-binding</keyword>
<dbReference type="Gene3D" id="3.40.50.300">
    <property type="entry name" value="P-loop containing nucleotide triphosphate hydrolases"/>
    <property type="match status" value="1"/>
</dbReference>
<dbReference type="AlphaFoldDB" id="D3E4T8"/>
<proteinExistence type="inferred from homology"/>
<keyword evidence="6" id="KW-0862">Zinc</keyword>
<feature type="compositionally biased region" description="Basic and acidic residues" evidence="8">
    <location>
        <begin position="227"/>
        <end position="253"/>
    </location>
</feature>
<dbReference type="GeneID" id="8771291"/>
<keyword evidence="2" id="KW-0533">Nickel</keyword>
<dbReference type="Pfam" id="PF02492">
    <property type="entry name" value="cobW"/>
    <property type="match status" value="1"/>
</dbReference>
<dbReference type="PIRSF" id="PIRSF005624">
    <property type="entry name" value="Ni-bind_GTPase"/>
    <property type="match status" value="1"/>
</dbReference>
<protein>
    <submittedName>
        <fullName evidence="10">Hydrogenase accessory protein HypB</fullName>
    </submittedName>
</protein>
<keyword evidence="11" id="KW-1185">Reference proteome</keyword>
<evidence type="ECO:0000313" key="10">
    <source>
        <dbReference type="EMBL" id="ADC47482.1"/>
    </source>
</evidence>
<dbReference type="InterPro" id="IPR004392">
    <property type="entry name" value="Hyd_mat_HypB"/>
</dbReference>
<dbReference type="InterPro" id="IPR003495">
    <property type="entry name" value="CobW/HypB/UreG_nucleotide-bd"/>
</dbReference>
<dbReference type="EMBL" id="CP001719">
    <property type="protein sequence ID" value="ADC47482.1"/>
    <property type="molecule type" value="Genomic_DNA"/>
</dbReference>
<comment type="similarity">
    <text evidence="1">Belongs to the SIMIBI class G3E GTPase family. HypB/HupM subfamily.</text>
</comment>
<dbReference type="PATRIC" id="fig|634498.28.peg.1633"/>
<dbReference type="eggNOG" id="arCOG01231">
    <property type="taxonomic scope" value="Archaea"/>
</dbReference>
<name>D3E4T8_METRM</name>
<dbReference type="RefSeq" id="WP_012956430.1">
    <property type="nucleotide sequence ID" value="NC_013790.1"/>
</dbReference>
<sequence length="253" mass="27759">MHKVADVEVAKNIMDANAKLAHKNLHLLEDHDIFCVDFVGAIGSGKTALIEEIIENVDEKIGVIAGDVISKFDAGRIESHNVPVVGLNTGKECHLDAHLVGHGLGDLPLDDIDYLFIENVGNLICPVDFELGSHMRVVVVSVTEGDDTVEKHPLIFQNSDLVIINKIDLAEAVGASVDKMVCDAKRLNPDVKVITSSLKEGKGLDEVIAAIEDCKAHVAEHHHHHDHEHEHDHSHDHEHSHGHDHSHSHEHSH</sequence>
<dbReference type="KEGG" id="mru:mru_1632"/>
<evidence type="ECO:0000256" key="8">
    <source>
        <dbReference type="SAM" id="MobiDB-lite"/>
    </source>
</evidence>
<feature type="region of interest" description="Disordered" evidence="8">
    <location>
        <begin position="219"/>
        <end position="253"/>
    </location>
</feature>
<dbReference type="STRING" id="634498.mru_1632"/>
<dbReference type="NCBIfam" id="TIGR00073">
    <property type="entry name" value="hypB"/>
    <property type="match status" value="1"/>
</dbReference>